<feature type="region of interest" description="Disordered" evidence="2">
    <location>
        <begin position="1"/>
        <end position="73"/>
    </location>
</feature>
<evidence type="ECO:0000313" key="3">
    <source>
        <dbReference type="EMBL" id="KAK4156297.1"/>
    </source>
</evidence>
<dbReference type="Gene3D" id="3.40.50.150">
    <property type="entry name" value="Vaccinia Virus protein VP39"/>
    <property type="match status" value="1"/>
</dbReference>
<reference evidence="3" key="2">
    <citation type="submission" date="2023-05" db="EMBL/GenBank/DDBJ databases">
        <authorList>
            <consortium name="Lawrence Berkeley National Laboratory"/>
            <person name="Steindorff A."/>
            <person name="Hensen N."/>
            <person name="Bonometti L."/>
            <person name="Westerberg I."/>
            <person name="Brannstrom I.O."/>
            <person name="Guillou S."/>
            <person name="Cros-Aarteil S."/>
            <person name="Calhoun S."/>
            <person name="Haridas S."/>
            <person name="Kuo A."/>
            <person name="Mondo S."/>
            <person name="Pangilinan J."/>
            <person name="Riley R."/>
            <person name="Labutti K."/>
            <person name="Andreopoulos B."/>
            <person name="Lipzen A."/>
            <person name="Chen C."/>
            <person name="Yanf M."/>
            <person name="Daum C."/>
            <person name="Ng V."/>
            <person name="Clum A."/>
            <person name="Ohm R."/>
            <person name="Martin F."/>
            <person name="Silar P."/>
            <person name="Natvig D."/>
            <person name="Lalanne C."/>
            <person name="Gautier V."/>
            <person name="Ament-Velasquez S.L."/>
            <person name="Kruys A."/>
            <person name="Hutchinson M.I."/>
            <person name="Powell A.J."/>
            <person name="Barry K."/>
            <person name="Miller A.N."/>
            <person name="Grigoriev I.V."/>
            <person name="Debuchy R."/>
            <person name="Gladieux P."/>
            <person name="Thoren M.H."/>
            <person name="Johannesson H."/>
        </authorList>
    </citation>
    <scope>NUCLEOTIDE SEQUENCE</scope>
    <source>
        <strain evidence="3">CBS 538.74</strain>
    </source>
</reference>
<feature type="compositionally biased region" description="Polar residues" evidence="2">
    <location>
        <begin position="1"/>
        <end position="16"/>
    </location>
</feature>
<dbReference type="PANTHER" id="PTHR43591:SF31">
    <property type="entry name" value="LAEA-LIKE, PUTATIVE (AFU_ORTHOLOGUE AFUA_8G01930)-RELATED"/>
    <property type="match status" value="1"/>
</dbReference>
<dbReference type="InterPro" id="IPR029063">
    <property type="entry name" value="SAM-dependent_MTases_sf"/>
</dbReference>
<dbReference type="PANTHER" id="PTHR43591">
    <property type="entry name" value="METHYLTRANSFERASE"/>
    <property type="match status" value="1"/>
</dbReference>
<dbReference type="Proteomes" id="UP001302745">
    <property type="component" value="Unassembled WGS sequence"/>
</dbReference>
<evidence type="ECO:0000313" key="4">
    <source>
        <dbReference type="Proteomes" id="UP001302745"/>
    </source>
</evidence>
<protein>
    <submittedName>
        <fullName evidence="3">Phosphoethanolamine N-methyltransferase</fullName>
    </submittedName>
</protein>
<feature type="compositionally biased region" description="Low complexity" evidence="2">
    <location>
        <begin position="18"/>
        <end position="48"/>
    </location>
</feature>
<proteinExistence type="inferred from homology"/>
<accession>A0AAN6VS85</accession>
<dbReference type="AlphaFoldDB" id="A0AAN6VS85"/>
<gene>
    <name evidence="3" type="ORF">C8A00DRAFT_12742</name>
</gene>
<sequence>MGATSPTAGKSPTSPGRASKTPPAAASSPRGPASPGTPASPNTAASPGDNDGLLEVDPDAQGQGHDNDADSFMSAGDLSYTTSVMSSIFKFREENGRTYHAYKASEAAYFLPNDERENERLADLQHNLFLLSQDNQLFLSPAGKDKPLTRVLDAGTGTGIWAIELADEKPEAAVVGVDLSPIQPAFVPPNVEFFVDDLEAEWTFVNPFDFIYMRMMTGSIRDWPKLIGQAYRHLHPGGYIELADALPLTCDDGTFSDDCPLAKWNRHLGEASGKLGASMTSAAEYKQQMIDAGFQDVVQVTYKWPINTWPLDARHKEIGTWTSLNINSGLQGVTLMLFTSILGWTTDEVETFLVGVRKDLKNRNIHAYWPV</sequence>
<reference evidence="3" key="1">
    <citation type="journal article" date="2023" name="Mol. Phylogenet. Evol.">
        <title>Genome-scale phylogeny and comparative genomics of the fungal order Sordariales.</title>
        <authorList>
            <person name="Hensen N."/>
            <person name="Bonometti L."/>
            <person name="Westerberg I."/>
            <person name="Brannstrom I.O."/>
            <person name="Guillou S."/>
            <person name="Cros-Aarteil S."/>
            <person name="Calhoun S."/>
            <person name="Haridas S."/>
            <person name="Kuo A."/>
            <person name="Mondo S."/>
            <person name="Pangilinan J."/>
            <person name="Riley R."/>
            <person name="LaButti K."/>
            <person name="Andreopoulos B."/>
            <person name="Lipzen A."/>
            <person name="Chen C."/>
            <person name="Yan M."/>
            <person name="Daum C."/>
            <person name="Ng V."/>
            <person name="Clum A."/>
            <person name="Steindorff A."/>
            <person name="Ohm R.A."/>
            <person name="Martin F."/>
            <person name="Silar P."/>
            <person name="Natvig D.O."/>
            <person name="Lalanne C."/>
            <person name="Gautier V."/>
            <person name="Ament-Velasquez S.L."/>
            <person name="Kruys A."/>
            <person name="Hutchinson M.I."/>
            <person name="Powell A.J."/>
            <person name="Barry K."/>
            <person name="Miller A.N."/>
            <person name="Grigoriev I.V."/>
            <person name="Debuchy R."/>
            <person name="Gladieux P."/>
            <person name="Hiltunen Thoren M."/>
            <person name="Johannesson H."/>
        </authorList>
    </citation>
    <scope>NUCLEOTIDE SEQUENCE</scope>
    <source>
        <strain evidence="3">CBS 538.74</strain>
    </source>
</reference>
<dbReference type="GO" id="GO:0008168">
    <property type="term" value="F:methyltransferase activity"/>
    <property type="evidence" value="ECO:0007669"/>
    <property type="project" value="TreeGrafter"/>
</dbReference>
<comment type="similarity">
    <text evidence="1">Belongs to the methyltransferase superfamily. LaeA methyltransferase family.</text>
</comment>
<dbReference type="Pfam" id="PF13489">
    <property type="entry name" value="Methyltransf_23"/>
    <property type="match status" value="1"/>
</dbReference>
<dbReference type="CDD" id="cd02440">
    <property type="entry name" value="AdoMet_MTases"/>
    <property type="match status" value="1"/>
</dbReference>
<dbReference type="SUPFAM" id="SSF53335">
    <property type="entry name" value="S-adenosyl-L-methionine-dependent methyltransferases"/>
    <property type="match status" value="1"/>
</dbReference>
<keyword evidence="4" id="KW-1185">Reference proteome</keyword>
<comment type="caution">
    <text evidence="3">The sequence shown here is derived from an EMBL/GenBank/DDBJ whole genome shotgun (WGS) entry which is preliminary data.</text>
</comment>
<evidence type="ECO:0000256" key="1">
    <source>
        <dbReference type="ARBA" id="ARBA00038158"/>
    </source>
</evidence>
<dbReference type="EMBL" id="MU856870">
    <property type="protein sequence ID" value="KAK4156297.1"/>
    <property type="molecule type" value="Genomic_DNA"/>
</dbReference>
<name>A0AAN6VS85_9PEZI</name>
<evidence type="ECO:0000256" key="2">
    <source>
        <dbReference type="SAM" id="MobiDB-lite"/>
    </source>
</evidence>
<organism evidence="3 4">
    <name type="scientific">Chaetomidium leptoderma</name>
    <dbReference type="NCBI Taxonomy" id="669021"/>
    <lineage>
        <taxon>Eukaryota</taxon>
        <taxon>Fungi</taxon>
        <taxon>Dikarya</taxon>
        <taxon>Ascomycota</taxon>
        <taxon>Pezizomycotina</taxon>
        <taxon>Sordariomycetes</taxon>
        <taxon>Sordariomycetidae</taxon>
        <taxon>Sordariales</taxon>
        <taxon>Chaetomiaceae</taxon>
        <taxon>Chaetomidium</taxon>
    </lineage>
</organism>